<evidence type="ECO:0000313" key="3">
    <source>
        <dbReference type="Proteomes" id="UP001066276"/>
    </source>
</evidence>
<proteinExistence type="predicted"/>
<feature type="region of interest" description="Disordered" evidence="1">
    <location>
        <begin position="105"/>
        <end position="131"/>
    </location>
</feature>
<comment type="caution">
    <text evidence="2">The sequence shown here is derived from an EMBL/GenBank/DDBJ whole genome shotgun (WGS) entry which is preliminary data.</text>
</comment>
<name>A0AAV7TIT4_PLEWA</name>
<dbReference type="EMBL" id="JANPWB010000006">
    <property type="protein sequence ID" value="KAJ1175688.1"/>
    <property type="molecule type" value="Genomic_DNA"/>
</dbReference>
<keyword evidence="3" id="KW-1185">Reference proteome</keyword>
<reference evidence="2" key="1">
    <citation type="journal article" date="2022" name="bioRxiv">
        <title>Sequencing and chromosome-scale assembly of the giantPleurodeles waltlgenome.</title>
        <authorList>
            <person name="Brown T."/>
            <person name="Elewa A."/>
            <person name="Iarovenko S."/>
            <person name="Subramanian E."/>
            <person name="Araus A.J."/>
            <person name="Petzold A."/>
            <person name="Susuki M."/>
            <person name="Suzuki K.-i.T."/>
            <person name="Hayashi T."/>
            <person name="Toyoda A."/>
            <person name="Oliveira C."/>
            <person name="Osipova E."/>
            <person name="Leigh N.D."/>
            <person name="Simon A."/>
            <person name="Yun M.H."/>
        </authorList>
    </citation>
    <scope>NUCLEOTIDE SEQUENCE</scope>
    <source>
        <strain evidence="2">20211129_DDA</strain>
        <tissue evidence="2">Liver</tissue>
    </source>
</reference>
<accession>A0AAV7TIT4</accession>
<dbReference type="Proteomes" id="UP001066276">
    <property type="component" value="Chromosome 3_2"/>
</dbReference>
<organism evidence="2 3">
    <name type="scientific">Pleurodeles waltl</name>
    <name type="common">Iberian ribbed newt</name>
    <dbReference type="NCBI Taxonomy" id="8319"/>
    <lineage>
        <taxon>Eukaryota</taxon>
        <taxon>Metazoa</taxon>
        <taxon>Chordata</taxon>
        <taxon>Craniata</taxon>
        <taxon>Vertebrata</taxon>
        <taxon>Euteleostomi</taxon>
        <taxon>Amphibia</taxon>
        <taxon>Batrachia</taxon>
        <taxon>Caudata</taxon>
        <taxon>Salamandroidea</taxon>
        <taxon>Salamandridae</taxon>
        <taxon>Pleurodelinae</taxon>
        <taxon>Pleurodeles</taxon>
    </lineage>
</organism>
<protein>
    <submittedName>
        <fullName evidence="2">Uncharacterized protein</fullName>
    </submittedName>
</protein>
<evidence type="ECO:0000313" key="2">
    <source>
        <dbReference type="EMBL" id="KAJ1175688.1"/>
    </source>
</evidence>
<gene>
    <name evidence="2" type="ORF">NDU88_000975</name>
</gene>
<evidence type="ECO:0000256" key="1">
    <source>
        <dbReference type="SAM" id="MobiDB-lite"/>
    </source>
</evidence>
<feature type="region of interest" description="Disordered" evidence="1">
    <location>
        <begin position="1"/>
        <end position="45"/>
    </location>
</feature>
<dbReference type="AlphaFoldDB" id="A0AAV7TIT4"/>
<sequence length="131" mass="13914">MAAMGDLVQTLDLEEGAEEADSKVESLSDAHSGAGTLTPPDVTPETADEIVRDYSENLNEGSVSRAVEGAALDRALRSTERRKEDRGAVTVHVVHVSVLASTGWRLAGRGGTPRRRDGETTGYGDIEELGH</sequence>